<feature type="signal peptide" evidence="2">
    <location>
        <begin position="1"/>
        <end position="23"/>
    </location>
</feature>
<keyword evidence="1" id="KW-0812">Transmembrane</keyword>
<feature type="transmembrane region" description="Helical" evidence="1">
    <location>
        <begin position="124"/>
        <end position="142"/>
    </location>
</feature>
<dbReference type="HOGENOM" id="CLU_1806411_0_0_1"/>
<keyword evidence="1" id="KW-0472">Membrane</keyword>
<sequence length="143" mass="16530">MTLWPYFIRFASRFCLCLHIIISLRVPPPPPLSWLPIIHHLRPLLRSNGWVVRLITVVMHTPLLPTPTPSPCYLLLVGLLARRWSVGSRHHHHPRSMHFGMPYSTTFPASITRHTYNLIVNVRASHYLVLLFSGVVPLLVYLF</sequence>
<dbReference type="OrthoDB" id="196131at2759"/>
<keyword evidence="1" id="KW-1133">Transmembrane helix</keyword>
<accession>W4K0C5</accession>
<evidence type="ECO:0000256" key="2">
    <source>
        <dbReference type="SAM" id="SignalP"/>
    </source>
</evidence>
<organism evidence="3 4">
    <name type="scientific">Heterobasidion irregulare (strain TC 32-1)</name>
    <dbReference type="NCBI Taxonomy" id="747525"/>
    <lineage>
        <taxon>Eukaryota</taxon>
        <taxon>Fungi</taxon>
        <taxon>Dikarya</taxon>
        <taxon>Basidiomycota</taxon>
        <taxon>Agaricomycotina</taxon>
        <taxon>Agaricomycetes</taxon>
        <taxon>Russulales</taxon>
        <taxon>Bondarzewiaceae</taxon>
        <taxon>Heterobasidion</taxon>
        <taxon>Heterobasidion annosum species complex</taxon>
    </lineage>
</organism>
<dbReference type="Proteomes" id="UP000030671">
    <property type="component" value="Unassembled WGS sequence"/>
</dbReference>
<gene>
    <name evidence="3" type="ORF">HETIRDRAFT_323901</name>
</gene>
<dbReference type="KEGG" id="hir:HETIRDRAFT_323901"/>
<dbReference type="AlphaFoldDB" id="W4K0C5"/>
<evidence type="ECO:0000313" key="3">
    <source>
        <dbReference type="EMBL" id="ETW79247.1"/>
    </source>
</evidence>
<feature type="chain" id="PRO_5004845093" evidence="2">
    <location>
        <begin position="24"/>
        <end position="143"/>
    </location>
</feature>
<keyword evidence="4" id="KW-1185">Reference proteome</keyword>
<dbReference type="EMBL" id="KI925461">
    <property type="protein sequence ID" value="ETW79247.1"/>
    <property type="molecule type" value="Genomic_DNA"/>
</dbReference>
<dbReference type="GeneID" id="20671002"/>
<dbReference type="InParanoid" id="W4K0C5"/>
<keyword evidence="2" id="KW-0732">Signal</keyword>
<dbReference type="RefSeq" id="XP_009549498.1">
    <property type="nucleotide sequence ID" value="XM_009551203.1"/>
</dbReference>
<proteinExistence type="predicted"/>
<evidence type="ECO:0000256" key="1">
    <source>
        <dbReference type="SAM" id="Phobius"/>
    </source>
</evidence>
<protein>
    <submittedName>
        <fullName evidence="3">Uncharacterized protein</fullName>
    </submittedName>
</protein>
<reference evidence="3 4" key="1">
    <citation type="journal article" date="2012" name="New Phytol.">
        <title>Insight into trade-off between wood decay and parasitism from the genome of a fungal forest pathogen.</title>
        <authorList>
            <person name="Olson A."/>
            <person name="Aerts A."/>
            <person name="Asiegbu F."/>
            <person name="Belbahri L."/>
            <person name="Bouzid O."/>
            <person name="Broberg A."/>
            <person name="Canback B."/>
            <person name="Coutinho P.M."/>
            <person name="Cullen D."/>
            <person name="Dalman K."/>
            <person name="Deflorio G."/>
            <person name="van Diepen L.T."/>
            <person name="Dunand C."/>
            <person name="Duplessis S."/>
            <person name="Durling M."/>
            <person name="Gonthier P."/>
            <person name="Grimwood J."/>
            <person name="Fossdal C.G."/>
            <person name="Hansson D."/>
            <person name="Henrissat B."/>
            <person name="Hietala A."/>
            <person name="Himmelstrand K."/>
            <person name="Hoffmeister D."/>
            <person name="Hogberg N."/>
            <person name="James T.Y."/>
            <person name="Karlsson M."/>
            <person name="Kohler A."/>
            <person name="Kues U."/>
            <person name="Lee Y.H."/>
            <person name="Lin Y.C."/>
            <person name="Lind M."/>
            <person name="Lindquist E."/>
            <person name="Lombard V."/>
            <person name="Lucas S."/>
            <person name="Lunden K."/>
            <person name="Morin E."/>
            <person name="Murat C."/>
            <person name="Park J."/>
            <person name="Raffaello T."/>
            <person name="Rouze P."/>
            <person name="Salamov A."/>
            <person name="Schmutz J."/>
            <person name="Solheim H."/>
            <person name="Stahlberg J."/>
            <person name="Velez H."/>
            <person name="de Vries R.P."/>
            <person name="Wiebenga A."/>
            <person name="Woodward S."/>
            <person name="Yakovlev I."/>
            <person name="Garbelotto M."/>
            <person name="Martin F."/>
            <person name="Grigoriev I.V."/>
            <person name="Stenlid J."/>
        </authorList>
    </citation>
    <scope>NUCLEOTIDE SEQUENCE [LARGE SCALE GENOMIC DNA]</scope>
    <source>
        <strain evidence="3 4">TC 32-1</strain>
    </source>
</reference>
<name>W4K0C5_HETIT</name>
<evidence type="ECO:0000313" key="4">
    <source>
        <dbReference type="Proteomes" id="UP000030671"/>
    </source>
</evidence>